<dbReference type="InterPro" id="IPR052344">
    <property type="entry name" value="Transposase-related"/>
</dbReference>
<dbReference type="Proteomes" id="UP000250744">
    <property type="component" value="Unassembled WGS sequence"/>
</dbReference>
<comment type="caution">
    <text evidence="2">The sequence shown here is derived from an EMBL/GenBank/DDBJ whole genome shotgun (WGS) entry which is preliminary data.</text>
</comment>
<gene>
    <name evidence="2" type="ORF">DN062_15330</name>
</gene>
<accession>A0A364NIP0</accession>
<organism evidence="2 3">
    <name type="scientific">Nitrincola tibetensis</name>
    <dbReference type="NCBI Taxonomy" id="2219697"/>
    <lineage>
        <taxon>Bacteria</taxon>
        <taxon>Pseudomonadati</taxon>
        <taxon>Pseudomonadota</taxon>
        <taxon>Gammaproteobacteria</taxon>
        <taxon>Oceanospirillales</taxon>
        <taxon>Oceanospirillaceae</taxon>
        <taxon>Nitrincola</taxon>
    </lineage>
</organism>
<name>A0A364NIP0_9GAMM</name>
<dbReference type="PANTHER" id="PTHR33678">
    <property type="entry name" value="BLL1576 PROTEIN"/>
    <property type="match status" value="1"/>
</dbReference>
<reference evidence="2 3" key="1">
    <citation type="submission" date="2018-06" db="EMBL/GenBank/DDBJ databases">
        <title>Nitrincola tibetense sp. nov., isolated from Lake XuguoCo on Tibetan Plateau.</title>
        <authorList>
            <person name="Xing P."/>
        </authorList>
    </citation>
    <scope>NUCLEOTIDE SEQUENCE [LARGE SCALE GENOMIC DNA]</scope>
    <source>
        <strain evidence="3">xg18</strain>
    </source>
</reference>
<keyword evidence="3" id="KW-1185">Reference proteome</keyword>
<dbReference type="Pfam" id="PF03050">
    <property type="entry name" value="DDE_Tnp_IS66"/>
    <property type="match status" value="1"/>
</dbReference>
<evidence type="ECO:0000313" key="3">
    <source>
        <dbReference type="Proteomes" id="UP000250744"/>
    </source>
</evidence>
<proteinExistence type="predicted"/>
<dbReference type="EMBL" id="QKRX01000014">
    <property type="protein sequence ID" value="RAU16923.1"/>
    <property type="molecule type" value="Genomic_DNA"/>
</dbReference>
<dbReference type="AlphaFoldDB" id="A0A364NIP0"/>
<protein>
    <recommendedName>
        <fullName evidence="1">Transposase IS66 central domain-containing protein</fullName>
    </recommendedName>
</protein>
<dbReference type="PANTHER" id="PTHR33678:SF1">
    <property type="entry name" value="BLL1576 PROTEIN"/>
    <property type="match status" value="1"/>
</dbReference>
<sequence>MDLLCPIVEAQLVNILFRKVLAMDETPINAGKAKKCKLKQGWFWPLYCDQDEVVFTFSSSRGQQHIENIMKHQLNGTLISDGYYVYASYVAKNEGVI</sequence>
<evidence type="ECO:0000259" key="1">
    <source>
        <dbReference type="Pfam" id="PF03050"/>
    </source>
</evidence>
<dbReference type="InterPro" id="IPR004291">
    <property type="entry name" value="Transposase_IS66_central"/>
</dbReference>
<evidence type="ECO:0000313" key="2">
    <source>
        <dbReference type="EMBL" id="RAU16923.1"/>
    </source>
</evidence>
<feature type="domain" description="Transposase IS66 central" evidence="1">
    <location>
        <begin position="3"/>
        <end position="92"/>
    </location>
</feature>